<gene>
    <name evidence="1" type="ORF">UFOVP115_96</name>
</gene>
<sequence length="111" mass="12319">MVFGKLIANGYECEDCGATAESRTTDCCDTCLLKFYFDNENASDFGDYREPDKSGMTDEAWAQTAQLAEQVGYRQGRDEVLTALAEFVGQGGSIDLTNIEAWINTYESEQN</sequence>
<dbReference type="EMBL" id="LR796236">
    <property type="protein sequence ID" value="CAB4129714.1"/>
    <property type="molecule type" value="Genomic_DNA"/>
</dbReference>
<proteinExistence type="predicted"/>
<organism evidence="1">
    <name type="scientific">uncultured Caudovirales phage</name>
    <dbReference type="NCBI Taxonomy" id="2100421"/>
    <lineage>
        <taxon>Viruses</taxon>
        <taxon>Duplodnaviria</taxon>
        <taxon>Heunggongvirae</taxon>
        <taxon>Uroviricota</taxon>
        <taxon>Caudoviricetes</taxon>
        <taxon>Peduoviridae</taxon>
        <taxon>Maltschvirus</taxon>
        <taxon>Maltschvirus maltsch</taxon>
    </lineage>
</organism>
<name>A0A6J5L5W3_9CAUD</name>
<accession>A0A6J5L5W3</accession>
<protein>
    <submittedName>
        <fullName evidence="1">Uncharacterized protein</fullName>
    </submittedName>
</protein>
<reference evidence="1" key="1">
    <citation type="submission" date="2020-04" db="EMBL/GenBank/DDBJ databases">
        <authorList>
            <person name="Chiriac C."/>
            <person name="Salcher M."/>
            <person name="Ghai R."/>
            <person name="Kavagutti S V."/>
        </authorList>
    </citation>
    <scope>NUCLEOTIDE SEQUENCE</scope>
</reference>
<evidence type="ECO:0000313" key="1">
    <source>
        <dbReference type="EMBL" id="CAB4129714.1"/>
    </source>
</evidence>